<feature type="domain" description="CBS" evidence="4">
    <location>
        <begin position="264"/>
        <end position="320"/>
    </location>
</feature>
<evidence type="ECO:0000313" key="6">
    <source>
        <dbReference type="Proteomes" id="UP000781958"/>
    </source>
</evidence>
<dbReference type="Gene3D" id="3.10.580.10">
    <property type="entry name" value="CBS-domain"/>
    <property type="match status" value="2"/>
</dbReference>
<proteinExistence type="predicted"/>
<dbReference type="InterPro" id="IPR046342">
    <property type="entry name" value="CBS_dom_sf"/>
</dbReference>
<dbReference type="EMBL" id="JAGINP010000026">
    <property type="protein sequence ID" value="MBP2296045.1"/>
    <property type="molecule type" value="Genomic_DNA"/>
</dbReference>
<keyword evidence="6" id="KW-1185">Reference proteome</keyword>
<keyword evidence="3" id="KW-0472">Membrane</keyword>
<keyword evidence="1" id="KW-0129">CBS domain</keyword>
<dbReference type="PANTHER" id="PTHR33741:SF5">
    <property type="entry name" value="TRANSMEMBRANE PROTEIN DDB_G0269096-RELATED"/>
    <property type="match status" value="1"/>
</dbReference>
<comment type="caution">
    <text evidence="5">The sequence shown here is derived from an EMBL/GenBank/DDBJ whole genome shotgun (WGS) entry which is preliminary data.</text>
</comment>
<dbReference type="SUPFAM" id="SSF54631">
    <property type="entry name" value="CBS-domain pair"/>
    <property type="match status" value="1"/>
</dbReference>
<dbReference type="PROSITE" id="PS51371">
    <property type="entry name" value="CBS"/>
    <property type="match status" value="1"/>
</dbReference>
<dbReference type="InterPro" id="IPR058581">
    <property type="entry name" value="TM_HPP"/>
</dbReference>
<dbReference type="InterPro" id="IPR000644">
    <property type="entry name" value="CBS_dom"/>
</dbReference>
<dbReference type="PANTHER" id="PTHR33741">
    <property type="entry name" value="TRANSMEMBRANE PROTEIN DDB_G0269096-RELATED"/>
    <property type="match status" value="1"/>
</dbReference>
<accession>A0ABS4SU12</accession>
<evidence type="ECO:0000256" key="3">
    <source>
        <dbReference type="SAM" id="Phobius"/>
    </source>
</evidence>
<feature type="transmembrane region" description="Helical" evidence="3">
    <location>
        <begin position="160"/>
        <end position="183"/>
    </location>
</feature>
<keyword evidence="3" id="KW-1133">Transmembrane helix</keyword>
<feature type="transmembrane region" description="Helical" evidence="3">
    <location>
        <begin position="42"/>
        <end position="63"/>
    </location>
</feature>
<dbReference type="SMART" id="SM00116">
    <property type="entry name" value="CBS"/>
    <property type="match status" value="2"/>
</dbReference>
<reference evidence="5 6" key="1">
    <citation type="submission" date="2021-03" db="EMBL/GenBank/DDBJ databases">
        <title>Genomic Encyclopedia of Type Strains, Phase III (KMG-III): the genomes of soil and plant-associated and newly described type strains.</title>
        <authorList>
            <person name="Whitman W."/>
        </authorList>
    </citation>
    <scope>NUCLEOTIDE SEQUENCE [LARGE SCALE GENOMIC DNA]</scope>
    <source>
        <strain evidence="5 6">IMMIB AFH-6</strain>
    </source>
</reference>
<name>A0ABS4SU12_9PROT</name>
<organism evidence="5 6">
    <name type="scientific">Azospirillum rugosum</name>
    <dbReference type="NCBI Taxonomy" id="416170"/>
    <lineage>
        <taxon>Bacteria</taxon>
        <taxon>Pseudomonadati</taxon>
        <taxon>Pseudomonadota</taxon>
        <taxon>Alphaproteobacteria</taxon>
        <taxon>Rhodospirillales</taxon>
        <taxon>Azospirillaceae</taxon>
        <taxon>Azospirillum</taxon>
    </lineage>
</organism>
<gene>
    <name evidence="5" type="ORF">J2851_005860</name>
</gene>
<evidence type="ECO:0000259" key="4">
    <source>
        <dbReference type="PROSITE" id="PS51371"/>
    </source>
</evidence>
<keyword evidence="3" id="KW-0812">Transmembrane</keyword>
<feature type="region of interest" description="Disordered" evidence="2">
    <location>
        <begin position="194"/>
        <end position="215"/>
    </location>
</feature>
<feature type="transmembrane region" description="Helical" evidence="3">
    <location>
        <begin position="98"/>
        <end position="115"/>
    </location>
</feature>
<dbReference type="Pfam" id="PF00571">
    <property type="entry name" value="CBS"/>
    <property type="match status" value="2"/>
</dbReference>
<sequence>MPKEKRSILRSLVVVLSKKHRNRRRIALFNPILPGANLRDRIIACCGALLGIAATGLLCHFALSSMVSVPVLIAPMGASAVLLFAVPTSPLAQPWPIIGGNTLSAVVGILVSALVPDPMLAGALAVALAIATMSMTRCLHPPGGAAALTAVLGGPAVASAGLGFALFPVAVNSILLVTAGWLFHRFSGHSYPHRPAAKPANPHRTNDVSAPARGGVTPDDVEEAIQGFGEAFDVNPDDLKDLLLKAERVALERLNAHIACSEVMSRDVVTVSADAHPDVARTKLVQHSFRTLPVVDARGTVVGAVGHEQLAKAGARVADVMEPAVFERPETPAFRLLGPLSDGRTHEVMIVDSKGTLLGVVTQTDLLMVLARAALARSEEAQKGAGLSMIPNR</sequence>
<evidence type="ECO:0000313" key="5">
    <source>
        <dbReference type="EMBL" id="MBP2296045.1"/>
    </source>
</evidence>
<protein>
    <submittedName>
        <fullName evidence="5">CBS domain-containing membrane protein</fullName>
    </submittedName>
</protein>
<feature type="transmembrane region" description="Helical" evidence="3">
    <location>
        <begin position="69"/>
        <end position="86"/>
    </location>
</feature>
<dbReference type="RefSeq" id="WP_209770750.1">
    <property type="nucleotide sequence ID" value="NZ_JAGINP010000026.1"/>
</dbReference>
<evidence type="ECO:0000256" key="2">
    <source>
        <dbReference type="SAM" id="MobiDB-lite"/>
    </source>
</evidence>
<evidence type="ECO:0000256" key="1">
    <source>
        <dbReference type="PROSITE-ProRule" id="PRU00703"/>
    </source>
</evidence>
<dbReference type="Pfam" id="PF04982">
    <property type="entry name" value="TM_HPP"/>
    <property type="match status" value="1"/>
</dbReference>
<dbReference type="InterPro" id="IPR007065">
    <property type="entry name" value="HPP"/>
</dbReference>
<dbReference type="Proteomes" id="UP000781958">
    <property type="component" value="Unassembled WGS sequence"/>
</dbReference>